<feature type="transmembrane region" description="Helical" evidence="6">
    <location>
        <begin position="91"/>
        <end position="113"/>
    </location>
</feature>
<keyword evidence="8" id="KW-1185">Reference proteome</keyword>
<evidence type="ECO:0000313" key="8">
    <source>
        <dbReference type="Proteomes" id="UP000562027"/>
    </source>
</evidence>
<dbReference type="AlphaFoldDB" id="A0A840L6X2"/>
<sequence>MDEVMMGSVLASTLRVTTPLLLCALAGLLSERAGVVDIGLEGKMLFAAFAAAAAASASHSTGLGIMAAIAVACAMSMIHGFACVSHRGDQVVSGVALNMVAAGLTVVLGIAWFSQGGQTPPVDASVRLTGLIPSWSEPAAAQAALGPWLGAVLGHGVLSHNVLVYLAFALVAAVWFFMERTRPGLRLRAVGENPAMVDAAGVSVAGLRYSALLMNGVLCGLAGSYLTLAQNAAFSPNMTAGRGYIALAALIFGKWKPVPTLLACLLFGFLDALAIRMQGVSLPAALGGAEVPVQAIQALPYLLTVVLLAGFIGQALAPKALGLPYVKER</sequence>
<keyword evidence="7" id="KW-0762">Sugar transport</keyword>
<feature type="transmembrane region" description="Helical" evidence="6">
    <location>
        <begin position="6"/>
        <end position="28"/>
    </location>
</feature>
<accession>A0A840L6X2</accession>
<dbReference type="GO" id="GO:0005886">
    <property type="term" value="C:plasma membrane"/>
    <property type="evidence" value="ECO:0007669"/>
    <property type="project" value="UniProtKB-SubCell"/>
</dbReference>
<keyword evidence="3 6" id="KW-0812">Transmembrane</keyword>
<evidence type="ECO:0000256" key="5">
    <source>
        <dbReference type="ARBA" id="ARBA00023136"/>
    </source>
</evidence>
<dbReference type="InterPro" id="IPR001851">
    <property type="entry name" value="ABC_transp_permease"/>
</dbReference>
<feature type="transmembrane region" description="Helical" evidence="6">
    <location>
        <begin position="260"/>
        <end position="278"/>
    </location>
</feature>
<feature type="transmembrane region" description="Helical" evidence="6">
    <location>
        <begin position="298"/>
        <end position="317"/>
    </location>
</feature>
<comment type="subcellular location">
    <subcellularLocation>
        <location evidence="1">Cell membrane</location>
        <topology evidence="1">Multi-pass membrane protein</topology>
    </subcellularLocation>
</comment>
<protein>
    <submittedName>
        <fullName evidence="7">Simple sugar transport system permease protein</fullName>
    </submittedName>
</protein>
<name>A0A840L6X2_9BURK</name>
<dbReference type="Proteomes" id="UP000562027">
    <property type="component" value="Unassembled WGS sequence"/>
</dbReference>
<dbReference type="PANTHER" id="PTHR43370">
    <property type="entry name" value="SUGAR ABC TRANSPORTER INTEGRAL MEMBRANE PROTEIN-RELATED"/>
    <property type="match status" value="1"/>
</dbReference>
<organism evidence="7 8">
    <name type="scientific">Roseateles oligotrophus</name>
    <dbReference type="NCBI Taxonomy" id="1769250"/>
    <lineage>
        <taxon>Bacteria</taxon>
        <taxon>Pseudomonadati</taxon>
        <taxon>Pseudomonadota</taxon>
        <taxon>Betaproteobacteria</taxon>
        <taxon>Burkholderiales</taxon>
        <taxon>Sphaerotilaceae</taxon>
        <taxon>Roseateles</taxon>
    </lineage>
</organism>
<feature type="transmembrane region" description="Helical" evidence="6">
    <location>
        <begin position="63"/>
        <end position="84"/>
    </location>
</feature>
<evidence type="ECO:0000256" key="3">
    <source>
        <dbReference type="ARBA" id="ARBA00022692"/>
    </source>
</evidence>
<feature type="transmembrane region" description="Helical" evidence="6">
    <location>
        <begin position="157"/>
        <end position="178"/>
    </location>
</feature>
<keyword evidence="4 6" id="KW-1133">Transmembrane helix</keyword>
<evidence type="ECO:0000313" key="7">
    <source>
        <dbReference type="EMBL" id="MBB4843920.1"/>
    </source>
</evidence>
<dbReference type="PANTHER" id="PTHR43370:SF1">
    <property type="entry name" value="GUANOSINE ABC TRANSPORTER PERMEASE PROTEIN NUPQ"/>
    <property type="match status" value="1"/>
</dbReference>
<dbReference type="EMBL" id="JACHLP010000004">
    <property type="protein sequence ID" value="MBB4843920.1"/>
    <property type="molecule type" value="Genomic_DNA"/>
</dbReference>
<dbReference type="Pfam" id="PF02653">
    <property type="entry name" value="BPD_transp_2"/>
    <property type="match status" value="1"/>
</dbReference>
<dbReference type="GO" id="GO:0022857">
    <property type="term" value="F:transmembrane transporter activity"/>
    <property type="evidence" value="ECO:0007669"/>
    <property type="project" value="InterPro"/>
</dbReference>
<evidence type="ECO:0000256" key="4">
    <source>
        <dbReference type="ARBA" id="ARBA00022989"/>
    </source>
</evidence>
<keyword evidence="5 6" id="KW-0472">Membrane</keyword>
<dbReference type="RefSeq" id="WP_184299605.1">
    <property type="nucleotide sequence ID" value="NZ_JACHLP010000004.1"/>
</dbReference>
<proteinExistence type="predicted"/>
<dbReference type="CDD" id="cd06580">
    <property type="entry name" value="TM_PBP1_transp_TpRbsC_like"/>
    <property type="match status" value="1"/>
</dbReference>
<keyword evidence="7" id="KW-0813">Transport</keyword>
<reference evidence="7 8" key="1">
    <citation type="submission" date="2020-08" db="EMBL/GenBank/DDBJ databases">
        <title>Functional genomics of gut bacteria from endangered species of beetles.</title>
        <authorList>
            <person name="Carlos-Shanley C."/>
        </authorList>
    </citation>
    <scope>NUCLEOTIDE SEQUENCE [LARGE SCALE GENOMIC DNA]</scope>
    <source>
        <strain evidence="7 8">S00239</strain>
    </source>
</reference>
<comment type="caution">
    <text evidence="7">The sequence shown here is derived from an EMBL/GenBank/DDBJ whole genome shotgun (WGS) entry which is preliminary data.</text>
</comment>
<evidence type="ECO:0000256" key="6">
    <source>
        <dbReference type="SAM" id="Phobius"/>
    </source>
</evidence>
<keyword evidence="2" id="KW-1003">Cell membrane</keyword>
<evidence type="ECO:0000256" key="1">
    <source>
        <dbReference type="ARBA" id="ARBA00004651"/>
    </source>
</evidence>
<gene>
    <name evidence="7" type="ORF">HNP55_002443</name>
</gene>
<evidence type="ECO:0000256" key="2">
    <source>
        <dbReference type="ARBA" id="ARBA00022475"/>
    </source>
</evidence>